<proteinExistence type="predicted"/>
<dbReference type="PANTHER" id="PTHR31170">
    <property type="entry name" value="BNAC04G53230D PROTEIN"/>
    <property type="match status" value="1"/>
</dbReference>
<feature type="transmembrane region" description="Helical" evidence="1">
    <location>
        <begin position="435"/>
        <end position="458"/>
    </location>
</feature>
<reference evidence="3" key="1">
    <citation type="submission" date="2025-08" db="UniProtKB">
        <authorList>
            <consortium name="RefSeq"/>
        </authorList>
    </citation>
    <scope>IDENTIFICATION</scope>
    <source>
        <tissue evidence="3">Seedling</tissue>
    </source>
</reference>
<dbReference type="Pfam" id="PF03140">
    <property type="entry name" value="DUF247"/>
    <property type="match status" value="1"/>
</dbReference>
<evidence type="ECO:0000256" key="1">
    <source>
        <dbReference type="SAM" id="Phobius"/>
    </source>
</evidence>
<dbReference type="Proteomes" id="UP001652623">
    <property type="component" value="Chromosome 3"/>
</dbReference>
<dbReference type="RefSeq" id="XP_048332753.2">
    <property type="nucleotide sequence ID" value="XM_048476796.2"/>
</dbReference>
<evidence type="ECO:0000313" key="3">
    <source>
        <dbReference type="RefSeq" id="XP_048332753.2"/>
    </source>
</evidence>
<name>A0ABM3IPL2_ZIZJJ</name>
<organism evidence="2 3">
    <name type="scientific">Ziziphus jujuba</name>
    <name type="common">Chinese jujube</name>
    <name type="synonym">Ziziphus sativa</name>
    <dbReference type="NCBI Taxonomy" id="326968"/>
    <lineage>
        <taxon>Eukaryota</taxon>
        <taxon>Viridiplantae</taxon>
        <taxon>Streptophyta</taxon>
        <taxon>Embryophyta</taxon>
        <taxon>Tracheophyta</taxon>
        <taxon>Spermatophyta</taxon>
        <taxon>Magnoliopsida</taxon>
        <taxon>eudicotyledons</taxon>
        <taxon>Gunneridae</taxon>
        <taxon>Pentapetalae</taxon>
        <taxon>rosids</taxon>
        <taxon>fabids</taxon>
        <taxon>Rosales</taxon>
        <taxon>Rhamnaceae</taxon>
        <taxon>Paliureae</taxon>
        <taxon>Ziziphus</taxon>
    </lineage>
</organism>
<dbReference type="InterPro" id="IPR004158">
    <property type="entry name" value="DUF247_pln"/>
</dbReference>
<dbReference type="GeneID" id="107422153"/>
<protein>
    <submittedName>
        <fullName evidence="3">UPF0481 protein At3g47200-like</fullName>
    </submittedName>
</protein>
<gene>
    <name evidence="3" type="primary">LOC107422153</name>
</gene>
<dbReference type="PANTHER" id="PTHR31170:SF25">
    <property type="entry name" value="BNAA09G04570D PROTEIN"/>
    <property type="match status" value="1"/>
</dbReference>
<accession>A0ABM3IPL2</accession>
<keyword evidence="1" id="KW-1133">Transmembrane helix</keyword>
<keyword evidence="2" id="KW-1185">Reference proteome</keyword>
<keyword evidence="1" id="KW-0472">Membrane</keyword>
<evidence type="ECO:0000313" key="2">
    <source>
        <dbReference type="Proteomes" id="UP001652623"/>
    </source>
</evidence>
<keyword evidence="1" id="KW-0812">Transmembrane</keyword>
<sequence length="461" mass="53020">MKEQSTAAAAAANEVAINIKNIDEDLAYIFNGNRLSTRLSHQQLKLPNIPKVPKMLRNLEKNKGCFDPHVVSIGPYHHGKDHLKEVEKLKAELARQYCGRFDGLRGCDLYEKVKVVAGEARRFYDIEPSKGVNDDQAFTKMMFLDGCFILQFMWLLVKGEYHAMGMKNNVIANVKRDMFLLENQLPYIVLRALMKDEEDEKCWKKRIETYITICRRLHPEVKPRWFTSPFRSSPEEKYILHLLDMTRERFVNQSATIQCRKTQISDTNQIRSCSNEWYSYYSARVLNSMGIWFKPNKTGSFSDVKFESQLFIRGVLTLPPILIDASTKSVLLNLLAFESSHNNSADEQGVTSYMCFMDSIIDNAEDVMILRTQNVIVNCLGTDQQVADLFNDIASNLVPNPHTYAEAKRGIQKHCNTRFKKWMAEFLHIHFKSPWTLIALFGSLLLITLTAVQTYFAAKPS</sequence>